<evidence type="ECO:0000256" key="8">
    <source>
        <dbReference type="ARBA" id="ARBA00023098"/>
    </source>
</evidence>
<accession>A0ABN7RMG7</accession>
<dbReference type="Pfam" id="PF00781">
    <property type="entry name" value="DAGK_cat"/>
    <property type="match status" value="1"/>
</dbReference>
<dbReference type="PROSITE" id="PS50146">
    <property type="entry name" value="DAGK"/>
    <property type="match status" value="1"/>
</dbReference>
<dbReference type="InterPro" id="IPR001206">
    <property type="entry name" value="Diacylglycerol_kinase_cat_dom"/>
</dbReference>
<evidence type="ECO:0000256" key="2">
    <source>
        <dbReference type="ARBA" id="ARBA00005983"/>
    </source>
</evidence>
<evidence type="ECO:0000256" key="4">
    <source>
        <dbReference type="ARBA" id="ARBA00022679"/>
    </source>
</evidence>
<dbReference type="InterPro" id="IPR017438">
    <property type="entry name" value="ATP-NAD_kinase_N"/>
</dbReference>
<sequence length="320" mass="34228">MTTMLHFIINPAAGNGKSLRVWRRIRPLLERSGVRHAVHLTALPGETAEICRQLAENSVAVRDDRPFRDIVVVVGGDGTLREASLGLLKACPDAEAARLPALSFIPAGSGNDFARGHGIPLNPMKALSNLLDALREGRSRRIDIIRSQGGGVALSSYGAGLDAAVAAAVNRSTLKRLLGRVRLGRLAYVLLLVRVLAAYRPVDVVLEVDGKRHPLTAVWLASVSNIPSYGGGMRINPDASPDDGLLDVCVVQGITRMKLITAFPRVYSGSHTSIAGVSFFRGRRIRLESSSPLSVHADGEEVGAAPFDIHAHRSAVEIIV</sequence>
<dbReference type="Gene3D" id="2.60.200.40">
    <property type="match status" value="1"/>
</dbReference>
<evidence type="ECO:0000259" key="11">
    <source>
        <dbReference type="PROSITE" id="PS50146"/>
    </source>
</evidence>
<dbReference type="InterPro" id="IPR045540">
    <property type="entry name" value="YegS/DAGK_C"/>
</dbReference>
<dbReference type="InterPro" id="IPR050187">
    <property type="entry name" value="Lipid_Phosphate_FormReg"/>
</dbReference>
<organism evidence="12 13">
    <name type="scientific">Thermobacillus xylanilyticus</name>
    <dbReference type="NCBI Taxonomy" id="76633"/>
    <lineage>
        <taxon>Bacteria</taxon>
        <taxon>Bacillati</taxon>
        <taxon>Bacillota</taxon>
        <taxon>Bacilli</taxon>
        <taxon>Bacillales</taxon>
        <taxon>Paenibacillaceae</taxon>
        <taxon>Thermobacillus</taxon>
    </lineage>
</organism>
<dbReference type="SMART" id="SM00046">
    <property type="entry name" value="DAGKc"/>
    <property type="match status" value="1"/>
</dbReference>
<evidence type="ECO:0000256" key="5">
    <source>
        <dbReference type="ARBA" id="ARBA00022741"/>
    </source>
</evidence>
<dbReference type="PANTHER" id="PTHR12358:SF54">
    <property type="entry name" value="SPHINGOSINE KINASE RELATED PROTEIN"/>
    <property type="match status" value="1"/>
</dbReference>
<dbReference type="EMBL" id="CAJRAY010000017">
    <property type="protein sequence ID" value="CAG5079462.1"/>
    <property type="molecule type" value="Genomic_DNA"/>
</dbReference>
<gene>
    <name evidence="12" type="primary">txxe 245-bmrU</name>
    <name evidence="12" type="ORF">TXXE_03195</name>
</gene>
<comment type="cofactor">
    <cofactor evidence="1">
        <name>Mg(2+)</name>
        <dbReference type="ChEBI" id="CHEBI:18420"/>
    </cofactor>
</comment>
<evidence type="ECO:0000256" key="1">
    <source>
        <dbReference type="ARBA" id="ARBA00001946"/>
    </source>
</evidence>
<keyword evidence="9" id="KW-0594">Phospholipid biosynthesis</keyword>
<comment type="similarity">
    <text evidence="2">Belongs to the diacylglycerol/lipid kinase family.</text>
</comment>
<keyword evidence="8" id="KW-0443">Lipid metabolism</keyword>
<dbReference type="Gene3D" id="3.40.50.10330">
    <property type="entry name" value="Probable inorganic polyphosphate/atp-NAD kinase, domain 1"/>
    <property type="match status" value="1"/>
</dbReference>
<protein>
    <submittedName>
        <fullName evidence="12">BmrU protein, Diacylglycerol kinase catalytic region</fullName>
    </submittedName>
</protein>
<keyword evidence="5" id="KW-0547">Nucleotide-binding</keyword>
<dbReference type="GO" id="GO:0016301">
    <property type="term" value="F:kinase activity"/>
    <property type="evidence" value="ECO:0007669"/>
    <property type="project" value="UniProtKB-KW"/>
</dbReference>
<dbReference type="Pfam" id="PF19279">
    <property type="entry name" value="YegS_C"/>
    <property type="match status" value="1"/>
</dbReference>
<evidence type="ECO:0000256" key="10">
    <source>
        <dbReference type="ARBA" id="ARBA00023264"/>
    </source>
</evidence>
<evidence type="ECO:0000256" key="6">
    <source>
        <dbReference type="ARBA" id="ARBA00022777"/>
    </source>
</evidence>
<keyword evidence="10" id="KW-1208">Phospholipid metabolism</keyword>
<keyword evidence="6 12" id="KW-0418">Kinase</keyword>
<name>A0ABN7RMG7_THEXY</name>
<keyword evidence="4" id="KW-0808">Transferase</keyword>
<proteinExistence type="inferred from homology"/>
<dbReference type="NCBIfam" id="TIGR00147">
    <property type="entry name" value="YegS/Rv2252/BmrU family lipid kinase"/>
    <property type="match status" value="1"/>
</dbReference>
<dbReference type="SUPFAM" id="SSF111331">
    <property type="entry name" value="NAD kinase/diacylglycerol kinase-like"/>
    <property type="match status" value="1"/>
</dbReference>
<keyword evidence="7" id="KW-0067">ATP-binding</keyword>
<dbReference type="PANTHER" id="PTHR12358">
    <property type="entry name" value="SPHINGOSINE KINASE"/>
    <property type="match status" value="1"/>
</dbReference>
<evidence type="ECO:0000256" key="3">
    <source>
        <dbReference type="ARBA" id="ARBA00022516"/>
    </source>
</evidence>
<feature type="domain" description="DAGKc" evidence="11">
    <location>
        <begin position="1"/>
        <end position="151"/>
    </location>
</feature>
<keyword evidence="3" id="KW-0444">Lipid biosynthesis</keyword>
<reference evidence="12 13" key="1">
    <citation type="submission" date="2021-04" db="EMBL/GenBank/DDBJ databases">
        <authorList>
            <person name="Rakotoarivonina H."/>
        </authorList>
    </citation>
    <scope>NUCLEOTIDE SEQUENCE [LARGE SCALE GENOMIC DNA]</scope>
    <source>
        <strain evidence="12 13">XE</strain>
    </source>
</reference>
<evidence type="ECO:0000256" key="9">
    <source>
        <dbReference type="ARBA" id="ARBA00023209"/>
    </source>
</evidence>
<comment type="caution">
    <text evidence="12">The sequence shown here is derived from an EMBL/GenBank/DDBJ whole genome shotgun (WGS) entry which is preliminary data.</text>
</comment>
<keyword evidence="13" id="KW-1185">Reference proteome</keyword>
<dbReference type="RefSeq" id="WP_213483439.1">
    <property type="nucleotide sequence ID" value="NZ_CAJRAY010000017.1"/>
</dbReference>
<dbReference type="Proteomes" id="UP000681526">
    <property type="component" value="Unassembled WGS sequence"/>
</dbReference>
<evidence type="ECO:0000256" key="7">
    <source>
        <dbReference type="ARBA" id="ARBA00022840"/>
    </source>
</evidence>
<evidence type="ECO:0000313" key="12">
    <source>
        <dbReference type="EMBL" id="CAG5079462.1"/>
    </source>
</evidence>
<dbReference type="InterPro" id="IPR005218">
    <property type="entry name" value="Diacylglycerol/lipid_kinase"/>
</dbReference>
<dbReference type="InterPro" id="IPR016064">
    <property type="entry name" value="NAD/diacylglycerol_kinase_sf"/>
</dbReference>
<evidence type="ECO:0000313" key="13">
    <source>
        <dbReference type="Proteomes" id="UP000681526"/>
    </source>
</evidence>